<dbReference type="PROSITE" id="PS50850">
    <property type="entry name" value="MFS"/>
    <property type="match status" value="1"/>
</dbReference>
<evidence type="ECO:0000313" key="8">
    <source>
        <dbReference type="Proteomes" id="UP000494102"/>
    </source>
</evidence>
<keyword evidence="1 5" id="KW-0812">Transmembrane</keyword>
<feature type="transmembrane region" description="Helical" evidence="5">
    <location>
        <begin position="99"/>
        <end position="121"/>
    </location>
</feature>
<feature type="transmembrane region" description="Helical" evidence="5">
    <location>
        <begin position="72"/>
        <end position="93"/>
    </location>
</feature>
<dbReference type="Pfam" id="PF07690">
    <property type="entry name" value="MFS_1"/>
    <property type="match status" value="1"/>
</dbReference>
<evidence type="ECO:0000259" key="6">
    <source>
        <dbReference type="PROSITE" id="PS50850"/>
    </source>
</evidence>
<feature type="transmembrane region" description="Helical" evidence="5">
    <location>
        <begin position="269"/>
        <end position="287"/>
    </location>
</feature>
<dbReference type="InterPro" id="IPR036259">
    <property type="entry name" value="MFS_trans_sf"/>
</dbReference>
<feature type="transmembrane region" description="Helical" evidence="5">
    <location>
        <begin position="399"/>
        <end position="417"/>
    </location>
</feature>
<keyword evidence="2 5" id="KW-1133">Transmembrane helix</keyword>
<feature type="domain" description="Major facilitator superfamily (MFS) profile" evidence="6">
    <location>
        <begin position="268"/>
        <end position="455"/>
    </location>
</feature>
<dbReference type="InterPro" id="IPR020846">
    <property type="entry name" value="MFS_dom"/>
</dbReference>
<protein>
    <submittedName>
        <fullName evidence="7">Riboflavin transporter RfnT</fullName>
    </submittedName>
</protein>
<organism evidence="7 8">
    <name type="scientific">Paraburkholderia phenoliruptrix</name>
    <dbReference type="NCBI Taxonomy" id="252970"/>
    <lineage>
        <taxon>Bacteria</taxon>
        <taxon>Pseudomonadati</taxon>
        <taxon>Pseudomonadota</taxon>
        <taxon>Betaproteobacteria</taxon>
        <taxon>Burkholderiales</taxon>
        <taxon>Burkholderiaceae</taxon>
        <taxon>Paraburkholderia</taxon>
    </lineage>
</organism>
<dbReference type="GO" id="GO:0022857">
    <property type="term" value="F:transmembrane transporter activity"/>
    <property type="evidence" value="ECO:0007669"/>
    <property type="project" value="InterPro"/>
</dbReference>
<evidence type="ECO:0000256" key="1">
    <source>
        <dbReference type="ARBA" id="ARBA00022692"/>
    </source>
</evidence>
<evidence type="ECO:0000256" key="5">
    <source>
        <dbReference type="SAM" id="Phobius"/>
    </source>
</evidence>
<feature type="transmembrane region" description="Helical" evidence="5">
    <location>
        <begin position="214"/>
        <end position="242"/>
    </location>
</feature>
<evidence type="ECO:0000256" key="3">
    <source>
        <dbReference type="ARBA" id="ARBA00023136"/>
    </source>
</evidence>
<dbReference type="AlphaFoldDB" id="A0A6J5K6N8"/>
<dbReference type="Gene3D" id="1.20.1250.20">
    <property type="entry name" value="MFS general substrate transporter like domains"/>
    <property type="match status" value="1"/>
</dbReference>
<accession>A0A6J5K6N8</accession>
<dbReference type="SUPFAM" id="SSF103473">
    <property type="entry name" value="MFS general substrate transporter"/>
    <property type="match status" value="1"/>
</dbReference>
<evidence type="ECO:0000256" key="4">
    <source>
        <dbReference type="SAM" id="MobiDB-lite"/>
    </source>
</evidence>
<keyword evidence="3 5" id="KW-0472">Membrane</keyword>
<reference evidence="7 8" key="1">
    <citation type="submission" date="2020-04" db="EMBL/GenBank/DDBJ databases">
        <authorList>
            <person name="De Canck E."/>
        </authorList>
    </citation>
    <scope>NUCLEOTIDE SEQUENCE [LARGE SCALE GENOMIC DNA]</scope>
    <source>
        <strain evidence="7 8">LMG 9964</strain>
    </source>
</reference>
<feature type="compositionally biased region" description="Low complexity" evidence="4">
    <location>
        <begin position="35"/>
        <end position="50"/>
    </location>
</feature>
<dbReference type="PANTHER" id="PTHR23534">
    <property type="entry name" value="MFS PERMEASE"/>
    <property type="match status" value="1"/>
</dbReference>
<feature type="transmembrane region" description="Helical" evidence="5">
    <location>
        <begin position="423"/>
        <end position="443"/>
    </location>
</feature>
<feature type="transmembrane region" description="Helical" evidence="5">
    <location>
        <begin position="128"/>
        <end position="147"/>
    </location>
</feature>
<feature type="transmembrane region" description="Helical" evidence="5">
    <location>
        <begin position="189"/>
        <end position="208"/>
    </location>
</feature>
<feature type="transmembrane region" description="Helical" evidence="5">
    <location>
        <begin position="357"/>
        <end position="378"/>
    </location>
</feature>
<feature type="region of interest" description="Disordered" evidence="4">
    <location>
        <begin position="35"/>
        <end position="58"/>
    </location>
</feature>
<dbReference type="InterPro" id="IPR011701">
    <property type="entry name" value="MFS"/>
</dbReference>
<feature type="transmembrane region" description="Helical" evidence="5">
    <location>
        <begin position="326"/>
        <end position="351"/>
    </location>
</feature>
<dbReference type="Proteomes" id="UP000494102">
    <property type="component" value="Unassembled WGS sequence"/>
</dbReference>
<feature type="transmembrane region" description="Helical" evidence="5">
    <location>
        <begin position="153"/>
        <end position="177"/>
    </location>
</feature>
<dbReference type="EMBL" id="CADILN010000003">
    <property type="protein sequence ID" value="CAB4049032.1"/>
    <property type="molecule type" value="Genomic_DNA"/>
</dbReference>
<dbReference type="PANTHER" id="PTHR23534:SF1">
    <property type="entry name" value="MAJOR FACILITATOR SUPERFAMILY PROTEIN"/>
    <property type="match status" value="1"/>
</dbReference>
<evidence type="ECO:0000256" key="2">
    <source>
        <dbReference type="ARBA" id="ARBA00022989"/>
    </source>
</evidence>
<gene>
    <name evidence="7" type="primary">rfnT_1</name>
    <name evidence="7" type="ORF">LMG9964_02683</name>
</gene>
<sequence>MPPAASATTAASTTAVTTDATNAVTTAATTAVTTTAAPTAAPATGSAPPAADRHGSDPEGRRAARVLAVCQALYTSSVSIDLTLTGLVGYTLADDKALATLPFSLITVAAALTTIFASFLMARIGRRAGFVLGAGVGALGGAVSVWAIFHHDFWAFCAGTATVGVFQAFAQYYRLAAADAVGLEGKSRAISTVLTGGVVAAVCGPLLAAWSKDWLAPVAFAGSYALVTGLGLASIVLLMLLYRDMAPVPAAVASHDAPRPLGEIVRQPIFAAALANNALGYAVMMFVMTATPIAAVACGHSIGDGAAIIQWHLVGMFAPSLFSARLIGRFGVLPVIGAGIMLSALCGVFALRSTDLAHFYAALACLGVGWNFMFVGGSTLLAQSYRPSERARTQATSEFATFACSALGSLFAGQLLARFGWATINAAIFPLLAVAALATLAYARSARRRAAAGVA</sequence>
<name>A0A6J5K6N8_9BURK</name>
<proteinExistence type="predicted"/>
<evidence type="ECO:0000313" key="7">
    <source>
        <dbReference type="EMBL" id="CAB4049032.1"/>
    </source>
</evidence>